<gene>
    <name evidence="3" type="ORF">IAI61_18530</name>
</gene>
<dbReference type="PANTHER" id="PTHR42709">
    <property type="entry name" value="ALKALINE PHOSPHATASE LIKE PROTEIN"/>
    <property type="match status" value="1"/>
</dbReference>
<comment type="caution">
    <text evidence="3">The sequence shown here is derived from an EMBL/GenBank/DDBJ whole genome shotgun (WGS) entry which is preliminary data.</text>
</comment>
<dbReference type="InterPro" id="IPR032816">
    <property type="entry name" value="VTT_dom"/>
</dbReference>
<dbReference type="RefSeq" id="WP_207419220.1">
    <property type="nucleotide sequence ID" value="NZ_CP061177.1"/>
</dbReference>
<dbReference type="PANTHER" id="PTHR42709:SF4">
    <property type="entry name" value="INNER MEMBRANE PROTEIN YQAA"/>
    <property type="match status" value="1"/>
</dbReference>
<keyword evidence="1" id="KW-1133">Transmembrane helix</keyword>
<keyword evidence="4" id="KW-1185">Reference proteome</keyword>
<dbReference type="InterPro" id="IPR051311">
    <property type="entry name" value="DedA_domain"/>
</dbReference>
<dbReference type="Pfam" id="PF09335">
    <property type="entry name" value="VTT_dom"/>
    <property type="match status" value="1"/>
</dbReference>
<feature type="transmembrane region" description="Helical" evidence="1">
    <location>
        <begin position="122"/>
        <end position="143"/>
    </location>
</feature>
<keyword evidence="1" id="KW-0472">Membrane</keyword>
<organism evidence="3 4">
    <name type="scientific">Roseomonas haemaphysalidis</name>
    <dbReference type="NCBI Taxonomy" id="2768162"/>
    <lineage>
        <taxon>Bacteria</taxon>
        <taxon>Pseudomonadati</taxon>
        <taxon>Pseudomonadota</taxon>
        <taxon>Alphaproteobacteria</taxon>
        <taxon>Acetobacterales</taxon>
        <taxon>Roseomonadaceae</taxon>
        <taxon>Roseomonas</taxon>
    </lineage>
</organism>
<accession>A0ABS3KU85</accession>
<reference evidence="3 4" key="1">
    <citation type="submission" date="2020-09" db="EMBL/GenBank/DDBJ databases">
        <title>Roseomonas.</title>
        <authorList>
            <person name="Zhu W."/>
        </authorList>
    </citation>
    <scope>NUCLEOTIDE SEQUENCE [LARGE SCALE GENOMIC DNA]</scope>
    <source>
        <strain evidence="3 4">573</strain>
    </source>
</reference>
<feature type="transmembrane region" description="Helical" evidence="1">
    <location>
        <begin position="42"/>
        <end position="62"/>
    </location>
</feature>
<keyword evidence="1" id="KW-0812">Transmembrane</keyword>
<evidence type="ECO:0000256" key="1">
    <source>
        <dbReference type="SAM" id="Phobius"/>
    </source>
</evidence>
<dbReference type="Proteomes" id="UP001518989">
    <property type="component" value="Unassembled WGS sequence"/>
</dbReference>
<evidence type="ECO:0000313" key="4">
    <source>
        <dbReference type="Proteomes" id="UP001518989"/>
    </source>
</evidence>
<feature type="domain" description="VTT" evidence="2">
    <location>
        <begin position="28"/>
        <end position="139"/>
    </location>
</feature>
<sequence>MGAALAAYGGLALAAFVAATLLPAQSEALLAGLVIGTDHPAWALVLAAGTGNVAGSLVNYALGRGLERLRGKPWFPVPEAALARAQRWYAKGGRWTLLLAWLPVVGDPLTAVAGVMRERLVVFVPLVAIGKFGRYAAVAWAAAQY</sequence>
<protein>
    <submittedName>
        <fullName evidence="3">DedA family protein</fullName>
    </submittedName>
</protein>
<proteinExistence type="predicted"/>
<dbReference type="EMBL" id="JACTNG010000012">
    <property type="protein sequence ID" value="MBO1081038.1"/>
    <property type="molecule type" value="Genomic_DNA"/>
</dbReference>
<evidence type="ECO:0000259" key="2">
    <source>
        <dbReference type="Pfam" id="PF09335"/>
    </source>
</evidence>
<name>A0ABS3KU85_9PROT</name>
<evidence type="ECO:0000313" key="3">
    <source>
        <dbReference type="EMBL" id="MBO1081038.1"/>
    </source>
</evidence>